<dbReference type="Proteomes" id="UP000596660">
    <property type="component" value="Unplaced"/>
</dbReference>
<keyword evidence="8" id="KW-0073">Auxin biosynthesis</keyword>
<dbReference type="PIRSF" id="PIRSF000332">
    <property type="entry name" value="FMO"/>
    <property type="match status" value="1"/>
</dbReference>
<dbReference type="Gramene" id="AUR62029476-RA">
    <property type="protein sequence ID" value="AUR62029476-RA:cds"/>
    <property type="gene ID" value="AUR62029476"/>
</dbReference>
<dbReference type="PRINTS" id="PR00368">
    <property type="entry name" value="FADPNR"/>
</dbReference>
<keyword evidence="10" id="KW-0503">Monooxygenase</keyword>
<dbReference type="Pfam" id="PF13738">
    <property type="entry name" value="Pyr_redox_3"/>
    <property type="match status" value="1"/>
</dbReference>
<evidence type="ECO:0000256" key="7">
    <source>
        <dbReference type="ARBA" id="ARBA00023002"/>
    </source>
</evidence>
<evidence type="ECO:0000256" key="3">
    <source>
        <dbReference type="ARBA" id="ARBA00009183"/>
    </source>
</evidence>
<keyword evidence="7 10" id="KW-0560">Oxidoreductase</keyword>
<dbReference type="EnsemblPlants" id="AUR62029476-RA">
    <property type="protein sequence ID" value="AUR62029476-RA:cds"/>
    <property type="gene ID" value="AUR62029476"/>
</dbReference>
<keyword evidence="6" id="KW-0521">NADP</keyword>
<evidence type="ECO:0000313" key="12">
    <source>
        <dbReference type="Proteomes" id="UP000596660"/>
    </source>
</evidence>
<evidence type="ECO:0000256" key="5">
    <source>
        <dbReference type="ARBA" id="ARBA00022827"/>
    </source>
</evidence>
<dbReference type="GO" id="GO:0009851">
    <property type="term" value="P:auxin biosynthetic process"/>
    <property type="evidence" value="ECO:0007669"/>
    <property type="project" value="UniProtKB-KW"/>
</dbReference>
<keyword evidence="5 10" id="KW-0274">FAD</keyword>
<dbReference type="GO" id="GO:0103075">
    <property type="term" value="F:indole-3-pyruvate monooxygenase activity"/>
    <property type="evidence" value="ECO:0007669"/>
    <property type="project" value="UniProtKB-EC"/>
</dbReference>
<dbReference type="PANTHER" id="PTHR43539">
    <property type="entry name" value="FLAVIN-BINDING MONOOXYGENASE-LIKE PROTEIN (AFU_ORTHOLOGUE AFUA_4G09220)"/>
    <property type="match status" value="1"/>
</dbReference>
<evidence type="ECO:0000313" key="11">
    <source>
        <dbReference type="EnsemblPlants" id="AUR62029476-RA:cds"/>
    </source>
</evidence>
<evidence type="ECO:0000256" key="2">
    <source>
        <dbReference type="ARBA" id="ARBA00004814"/>
    </source>
</evidence>
<comment type="catalytic activity">
    <reaction evidence="9">
        <text>indole-3-pyruvate + NADPH + O2 + H(+) = (indol-3-yl)acetate + CO2 + NADP(+) + H2O</text>
        <dbReference type="Rhea" id="RHEA:34331"/>
        <dbReference type="ChEBI" id="CHEBI:15377"/>
        <dbReference type="ChEBI" id="CHEBI:15378"/>
        <dbReference type="ChEBI" id="CHEBI:15379"/>
        <dbReference type="ChEBI" id="CHEBI:16526"/>
        <dbReference type="ChEBI" id="CHEBI:17640"/>
        <dbReference type="ChEBI" id="CHEBI:30854"/>
        <dbReference type="ChEBI" id="CHEBI:57783"/>
        <dbReference type="ChEBI" id="CHEBI:58349"/>
        <dbReference type="EC" id="1.14.13.168"/>
    </reaction>
</comment>
<reference evidence="11" key="2">
    <citation type="submission" date="2021-03" db="UniProtKB">
        <authorList>
            <consortium name="EnsemblPlants"/>
        </authorList>
    </citation>
    <scope>IDENTIFICATION</scope>
</reference>
<dbReference type="SUPFAM" id="SSF51905">
    <property type="entry name" value="FAD/NAD(P)-binding domain"/>
    <property type="match status" value="3"/>
</dbReference>
<comment type="cofactor">
    <cofactor evidence="1 10">
        <name>FAD</name>
        <dbReference type="ChEBI" id="CHEBI:57692"/>
    </cofactor>
</comment>
<dbReference type="GO" id="GO:0004499">
    <property type="term" value="F:N,N-dimethylaniline monooxygenase activity"/>
    <property type="evidence" value="ECO:0007669"/>
    <property type="project" value="InterPro"/>
</dbReference>
<evidence type="ECO:0000256" key="4">
    <source>
        <dbReference type="ARBA" id="ARBA00022630"/>
    </source>
</evidence>
<dbReference type="GO" id="GO:0050660">
    <property type="term" value="F:flavin adenine dinucleotide binding"/>
    <property type="evidence" value="ECO:0007669"/>
    <property type="project" value="InterPro"/>
</dbReference>
<evidence type="ECO:0000256" key="8">
    <source>
        <dbReference type="ARBA" id="ARBA00023070"/>
    </source>
</evidence>
<reference evidence="11" key="1">
    <citation type="journal article" date="2017" name="Nature">
        <title>The genome of Chenopodium quinoa.</title>
        <authorList>
            <person name="Jarvis D.E."/>
            <person name="Ho Y.S."/>
            <person name="Lightfoot D.J."/>
            <person name="Schmoeckel S.M."/>
            <person name="Li B."/>
            <person name="Borm T.J.A."/>
            <person name="Ohyanagi H."/>
            <person name="Mineta K."/>
            <person name="Michell C.T."/>
            <person name="Saber N."/>
            <person name="Kharbatia N.M."/>
            <person name="Rupper R.R."/>
            <person name="Sharp A.R."/>
            <person name="Dally N."/>
            <person name="Boughton B.A."/>
            <person name="Woo Y.H."/>
            <person name="Gao G."/>
            <person name="Schijlen E.G.W.M."/>
            <person name="Guo X."/>
            <person name="Momin A.A."/>
            <person name="Negrao S."/>
            <person name="Al-Babili S."/>
            <person name="Gehring C."/>
            <person name="Roessner U."/>
            <person name="Jung C."/>
            <person name="Murphy K."/>
            <person name="Arold S.T."/>
            <person name="Gojobori T."/>
            <person name="van der Linden C.G."/>
            <person name="van Loo E.N."/>
            <person name="Jellen E.N."/>
            <person name="Maughan P.J."/>
            <person name="Tester M."/>
        </authorList>
    </citation>
    <scope>NUCLEOTIDE SEQUENCE [LARGE SCALE GENOMIC DNA]</scope>
    <source>
        <strain evidence="11">cv. PI 614886</strain>
    </source>
</reference>
<dbReference type="AlphaFoldDB" id="A0A803MHM4"/>
<sequence length="494" mass="55459">MEETIVLVVGAGPAGLGIAACLTKKSIPHIILEKEDCCASLWKKRTYDRCHLHLAKEFCSLPLKPHAPHAKKYLGKDDFIDYIDEYVSEFDIRPRYFKSVESASFDEATGKWLVETKNTLQKVTIVFVASFLVIATGENGKGYIPDIPGLKDFKGDVLHSSEYKSGREFKDKNVLVVGCGNSGMQISYDLCIWEPPLQLLLEIRSRYFHSVEFASFDEAKGKWIVEAKDTLVKVTRVFVASFLVVATGENGKGYIPNIPGLKDFKGDIMHSSEYKSSREFQDKNVLVVGCGNSGMEISYDLCNSGANTSIVIRNMVHVVIREMIIVGMHLLKYFSLSTVDALVTFASRLTYWNLSKYGICRPNEGPFLLKATKGRSPVLDVGTIAEIQSRKIKVLPGIERINKSKIIFEDKVALNFDAIIFATGYKSTTCEWLKDYDYILNKDGFPKNRFPTHWKGNNNVYCARLSRMGLQGISKDVIAIANDIEMILRTRLCS</sequence>
<dbReference type="PANTHER" id="PTHR43539:SF9">
    <property type="entry name" value="INDOLE-3-PYRUVATE MONOOXYGENASE YUCCA11-RELATED"/>
    <property type="match status" value="1"/>
</dbReference>
<dbReference type="Gene3D" id="3.50.50.60">
    <property type="entry name" value="FAD/NAD(P)-binding domain"/>
    <property type="match status" value="2"/>
</dbReference>
<organism evidence="11 12">
    <name type="scientific">Chenopodium quinoa</name>
    <name type="common">Quinoa</name>
    <dbReference type="NCBI Taxonomy" id="63459"/>
    <lineage>
        <taxon>Eukaryota</taxon>
        <taxon>Viridiplantae</taxon>
        <taxon>Streptophyta</taxon>
        <taxon>Embryophyta</taxon>
        <taxon>Tracheophyta</taxon>
        <taxon>Spermatophyta</taxon>
        <taxon>Magnoliopsida</taxon>
        <taxon>eudicotyledons</taxon>
        <taxon>Gunneridae</taxon>
        <taxon>Pentapetalae</taxon>
        <taxon>Caryophyllales</taxon>
        <taxon>Chenopodiaceae</taxon>
        <taxon>Chenopodioideae</taxon>
        <taxon>Atripliceae</taxon>
        <taxon>Chenopodium</taxon>
    </lineage>
</organism>
<dbReference type="InterPro" id="IPR036188">
    <property type="entry name" value="FAD/NAD-bd_sf"/>
</dbReference>
<dbReference type="PRINTS" id="PR00469">
    <property type="entry name" value="PNDRDTASEII"/>
</dbReference>
<name>A0A803MHM4_CHEQI</name>
<proteinExistence type="inferred from homology"/>
<dbReference type="InterPro" id="IPR020946">
    <property type="entry name" value="Flavin_mOase-like"/>
</dbReference>
<dbReference type="EC" id="1.-.-.-" evidence="10"/>
<protein>
    <recommendedName>
        <fullName evidence="10">Flavin-containing monooxygenase</fullName>
        <ecNumber evidence="10">1.-.-.-</ecNumber>
    </recommendedName>
</protein>
<comment type="similarity">
    <text evidence="3 10">Belongs to the FMO family.</text>
</comment>
<comment type="pathway">
    <text evidence="2">Plant hormone metabolism; auxin biosynthesis.</text>
</comment>
<keyword evidence="12" id="KW-1185">Reference proteome</keyword>
<evidence type="ECO:0000256" key="9">
    <source>
        <dbReference type="ARBA" id="ARBA00047707"/>
    </source>
</evidence>
<evidence type="ECO:0000256" key="10">
    <source>
        <dbReference type="RuleBase" id="RU361177"/>
    </source>
</evidence>
<dbReference type="InterPro" id="IPR000960">
    <property type="entry name" value="Flavin_mOase"/>
</dbReference>
<evidence type="ECO:0000256" key="1">
    <source>
        <dbReference type="ARBA" id="ARBA00001974"/>
    </source>
</evidence>
<dbReference type="InterPro" id="IPR050982">
    <property type="entry name" value="Auxin_biosynth/cation_transpt"/>
</dbReference>
<evidence type="ECO:0000256" key="6">
    <source>
        <dbReference type="ARBA" id="ARBA00022857"/>
    </source>
</evidence>
<dbReference type="GO" id="GO:0050661">
    <property type="term" value="F:NADP binding"/>
    <property type="evidence" value="ECO:0007669"/>
    <property type="project" value="InterPro"/>
</dbReference>
<dbReference type="Pfam" id="PF00743">
    <property type="entry name" value="FMO-like"/>
    <property type="match status" value="1"/>
</dbReference>
<dbReference type="OMA" id="IREMIIV"/>
<accession>A0A803MHM4</accession>
<keyword evidence="4 10" id="KW-0285">Flavoprotein</keyword>